<dbReference type="EMBL" id="CP024785">
    <property type="protein sequence ID" value="AUB35550.1"/>
    <property type="molecule type" value="Genomic_DNA"/>
</dbReference>
<proteinExistence type="predicted"/>
<organism evidence="1 2">
    <name type="scientific">Nostoc flagelliforme CCNUN1</name>
    <dbReference type="NCBI Taxonomy" id="2038116"/>
    <lineage>
        <taxon>Bacteria</taxon>
        <taxon>Bacillati</taxon>
        <taxon>Cyanobacteriota</taxon>
        <taxon>Cyanophyceae</taxon>
        <taxon>Nostocales</taxon>
        <taxon>Nostocaceae</taxon>
        <taxon>Nostoc</taxon>
    </lineage>
</organism>
<keyword evidence="2" id="KW-1185">Reference proteome</keyword>
<protein>
    <submittedName>
        <fullName evidence="1">Uncharacterized protein</fullName>
    </submittedName>
</protein>
<gene>
    <name evidence="1" type="ORF">COO91_01438</name>
</gene>
<sequence>MRINNQYEIFKSQQISKNQLENSISAILNFMRGVNKLSHWK</sequence>
<dbReference type="AlphaFoldDB" id="A0A2K8SJM4"/>
<name>A0A2K8SJM4_9NOSO</name>
<accession>A0A2K8SJM4</accession>
<evidence type="ECO:0000313" key="1">
    <source>
        <dbReference type="EMBL" id="AUB35550.1"/>
    </source>
</evidence>
<dbReference type="KEGG" id="nfl:COO91_01438"/>
<reference evidence="1 2" key="1">
    <citation type="submission" date="2017-11" db="EMBL/GenBank/DDBJ databases">
        <title>Complete genome of a free-living desiccation-tolerant cyanobacterium and its photosynthetic adaptation to extreme terrestrial habitat.</title>
        <authorList>
            <person name="Shang J."/>
        </authorList>
    </citation>
    <scope>NUCLEOTIDE SEQUENCE [LARGE SCALE GENOMIC DNA]</scope>
    <source>
        <strain evidence="1 2">CCNUN1</strain>
    </source>
</reference>
<dbReference type="Proteomes" id="UP000232003">
    <property type="component" value="Chromosome"/>
</dbReference>
<evidence type="ECO:0000313" key="2">
    <source>
        <dbReference type="Proteomes" id="UP000232003"/>
    </source>
</evidence>